<evidence type="ECO:0000313" key="2">
    <source>
        <dbReference type="EMBL" id="AQP47498.1"/>
    </source>
</evidence>
<name>A0A1Q2CN09_9ACTN</name>
<evidence type="ECO:0000313" key="3">
    <source>
        <dbReference type="Proteomes" id="UP000188145"/>
    </source>
</evidence>
<gene>
    <name evidence="2" type="ORF">BW730_08330</name>
</gene>
<accession>A0A1Q2CN09</accession>
<dbReference type="KEGG" id="tes:BW730_08330"/>
<organism evidence="2 3">
    <name type="scientific">Tessaracoccus aquimaris</name>
    <dbReference type="NCBI Taxonomy" id="1332264"/>
    <lineage>
        <taxon>Bacteria</taxon>
        <taxon>Bacillati</taxon>
        <taxon>Actinomycetota</taxon>
        <taxon>Actinomycetes</taxon>
        <taxon>Propionibacteriales</taxon>
        <taxon>Propionibacteriaceae</taxon>
        <taxon>Tessaracoccus</taxon>
    </lineage>
</organism>
<dbReference type="STRING" id="1332264.BW730_08330"/>
<dbReference type="InterPro" id="IPR054437">
    <property type="entry name" value="PspA-assoc_dom"/>
</dbReference>
<keyword evidence="3" id="KW-1185">Reference proteome</keyword>
<evidence type="ECO:0000259" key="1">
    <source>
        <dbReference type="Pfam" id="PF22743"/>
    </source>
</evidence>
<proteinExistence type="predicted"/>
<reference evidence="3" key="1">
    <citation type="submission" date="2017-02" db="EMBL/GenBank/DDBJ databases">
        <title>Tessaracoccus aquaemaris sp. nov., isolated from the intestine of a Korean rockfish, Sebastes schlegelii, in a marine aquaculture pond.</title>
        <authorList>
            <person name="Tak E.J."/>
            <person name="Bae J.-W."/>
        </authorList>
    </citation>
    <scope>NUCLEOTIDE SEQUENCE [LARGE SCALE GENOMIC DNA]</scope>
    <source>
        <strain evidence="3">NSG39</strain>
    </source>
</reference>
<dbReference type="AlphaFoldDB" id="A0A1Q2CN09"/>
<dbReference type="RefSeq" id="WP_077685829.1">
    <property type="nucleotide sequence ID" value="NZ_CP019606.1"/>
</dbReference>
<feature type="domain" description="PspA-associated" evidence="1">
    <location>
        <begin position="1"/>
        <end position="96"/>
    </location>
</feature>
<dbReference type="Proteomes" id="UP000188145">
    <property type="component" value="Chromosome"/>
</dbReference>
<dbReference type="Pfam" id="PF22743">
    <property type="entry name" value="PspAA"/>
    <property type="match status" value="1"/>
</dbReference>
<dbReference type="EMBL" id="CP019606">
    <property type="protein sequence ID" value="AQP47498.1"/>
    <property type="molecule type" value="Genomic_DNA"/>
</dbReference>
<sequence>MIVRIMGHGQWVLQPEDLIELNELDRVLEQRVQADDEPGMIEALQALGDGVRRLGVEVPEDVSVESDLVLPDVDVSLADVRELLKSTSEYYGLIPDAESDLNEGDEESASL</sequence>
<protein>
    <recommendedName>
        <fullName evidence="1">PspA-associated domain-containing protein</fullName>
    </recommendedName>
</protein>